<protein>
    <recommendedName>
        <fullName evidence="6">16S rRNA (Cytosine(1402)-N(4))-methyltransferase</fullName>
    </recommendedName>
</protein>
<dbReference type="HAMAP" id="MF_01007">
    <property type="entry name" value="16SrRNA_methyltr_H"/>
    <property type="match status" value="1"/>
</dbReference>
<organism evidence="5">
    <name type="scientific">marine metagenome</name>
    <dbReference type="NCBI Taxonomy" id="408172"/>
    <lineage>
        <taxon>unclassified sequences</taxon>
        <taxon>metagenomes</taxon>
        <taxon>ecological metagenomes</taxon>
    </lineage>
</organism>
<dbReference type="EMBL" id="UINC01027841">
    <property type="protein sequence ID" value="SVB07783.1"/>
    <property type="molecule type" value="Genomic_DNA"/>
</dbReference>
<dbReference type="PANTHER" id="PTHR11265">
    <property type="entry name" value="S-ADENOSYL-METHYLTRANSFERASE MRAW"/>
    <property type="match status" value="1"/>
</dbReference>
<keyword evidence="3" id="KW-0808">Transferase</keyword>
<dbReference type="GO" id="GO:0070475">
    <property type="term" value="P:rRNA base methylation"/>
    <property type="evidence" value="ECO:0007669"/>
    <property type="project" value="TreeGrafter"/>
</dbReference>
<evidence type="ECO:0000256" key="2">
    <source>
        <dbReference type="ARBA" id="ARBA00022603"/>
    </source>
</evidence>
<name>A0A382B3D0_9ZZZZ</name>
<dbReference type="Pfam" id="PF01795">
    <property type="entry name" value="Methyltransf_5"/>
    <property type="match status" value="1"/>
</dbReference>
<accession>A0A382B3D0</accession>
<evidence type="ECO:0000256" key="1">
    <source>
        <dbReference type="ARBA" id="ARBA00010396"/>
    </source>
</evidence>
<sequence>MSACGHVPVMTREVVQALNVRTDGTYVDATFGRGGHTRAILSRLGPSGRVLAIDRDPDACQYAMEYCSTESRLTFVQAPFSDLFEIVQSRGLLRRVTGVVLDLGVSSPQLDENERGFSFMGDGPLDMRMDPSQGQPAAQWLKDVKEIELYRVLRDLGEERFARRVARAVIQERNVRPLTRTTELAQLVSRTVPGREPGKHPATRTFQALRMKVNGELDQLQSVLPQVLDILETRGRLVVISFHSLEDHIVKHFMRRAAKGDYYPPELPVTHDQIVPELKLVSRPMRPGAQEVQRNSRARSAVLRTAEKISGTRP</sequence>
<dbReference type="Gene3D" id="1.10.150.170">
    <property type="entry name" value="Putative methyltransferase TM0872, insert domain"/>
    <property type="match status" value="1"/>
</dbReference>
<dbReference type="NCBIfam" id="TIGR00006">
    <property type="entry name" value="16S rRNA (cytosine(1402)-N(4))-methyltransferase RsmH"/>
    <property type="match status" value="1"/>
</dbReference>
<dbReference type="PANTHER" id="PTHR11265:SF0">
    <property type="entry name" value="12S RRNA N4-METHYLCYTIDINE METHYLTRANSFERASE"/>
    <property type="match status" value="1"/>
</dbReference>
<dbReference type="SUPFAM" id="SSF81799">
    <property type="entry name" value="Putative methyltransferase TM0872, insert domain"/>
    <property type="match status" value="1"/>
</dbReference>
<dbReference type="InterPro" id="IPR002903">
    <property type="entry name" value="RsmH"/>
</dbReference>
<dbReference type="SUPFAM" id="SSF53335">
    <property type="entry name" value="S-adenosyl-L-methionine-dependent methyltransferases"/>
    <property type="match status" value="1"/>
</dbReference>
<evidence type="ECO:0000256" key="4">
    <source>
        <dbReference type="ARBA" id="ARBA00022691"/>
    </source>
</evidence>
<evidence type="ECO:0000256" key="3">
    <source>
        <dbReference type="ARBA" id="ARBA00022679"/>
    </source>
</evidence>
<dbReference type="GO" id="GO:0071424">
    <property type="term" value="F:rRNA (cytosine-N4-)-methyltransferase activity"/>
    <property type="evidence" value="ECO:0007669"/>
    <property type="project" value="TreeGrafter"/>
</dbReference>
<comment type="similarity">
    <text evidence="1">Belongs to the methyltransferase superfamily. RsmH family.</text>
</comment>
<dbReference type="InterPro" id="IPR023397">
    <property type="entry name" value="SAM-dep_MeTrfase_MraW_recog"/>
</dbReference>
<dbReference type="GO" id="GO:0005737">
    <property type="term" value="C:cytoplasm"/>
    <property type="evidence" value="ECO:0007669"/>
    <property type="project" value="TreeGrafter"/>
</dbReference>
<evidence type="ECO:0008006" key="6">
    <source>
        <dbReference type="Google" id="ProtNLM"/>
    </source>
</evidence>
<reference evidence="5" key="1">
    <citation type="submission" date="2018-05" db="EMBL/GenBank/DDBJ databases">
        <authorList>
            <person name="Lanie J.A."/>
            <person name="Ng W.-L."/>
            <person name="Kazmierczak K.M."/>
            <person name="Andrzejewski T.M."/>
            <person name="Davidsen T.M."/>
            <person name="Wayne K.J."/>
            <person name="Tettelin H."/>
            <person name="Glass J.I."/>
            <person name="Rusch D."/>
            <person name="Podicherti R."/>
            <person name="Tsui H.-C.T."/>
            <person name="Winkler M.E."/>
        </authorList>
    </citation>
    <scope>NUCLEOTIDE SEQUENCE</scope>
</reference>
<dbReference type="AlphaFoldDB" id="A0A382B3D0"/>
<keyword evidence="2" id="KW-0489">Methyltransferase</keyword>
<gene>
    <name evidence="5" type="ORF">METZ01_LOCUS160637</name>
</gene>
<dbReference type="Gene3D" id="3.40.50.150">
    <property type="entry name" value="Vaccinia Virus protein VP39"/>
    <property type="match status" value="1"/>
</dbReference>
<evidence type="ECO:0000313" key="5">
    <source>
        <dbReference type="EMBL" id="SVB07783.1"/>
    </source>
</evidence>
<keyword evidence="4" id="KW-0949">S-adenosyl-L-methionine</keyword>
<proteinExistence type="inferred from homology"/>
<dbReference type="InterPro" id="IPR029063">
    <property type="entry name" value="SAM-dependent_MTases_sf"/>
</dbReference>
<dbReference type="PIRSF" id="PIRSF004486">
    <property type="entry name" value="MraW"/>
    <property type="match status" value="1"/>
</dbReference>